<dbReference type="RefSeq" id="WP_068684080.1">
    <property type="nucleotide sequence ID" value="NZ_LYPA01000064.1"/>
</dbReference>
<gene>
    <name evidence="1" type="ORF">A7K91_04875</name>
</gene>
<organism evidence="1 2">
    <name type="scientific">Paenibacillus oryzae</name>
    <dbReference type="NCBI Taxonomy" id="1844972"/>
    <lineage>
        <taxon>Bacteria</taxon>
        <taxon>Bacillati</taxon>
        <taxon>Bacillota</taxon>
        <taxon>Bacilli</taxon>
        <taxon>Bacillales</taxon>
        <taxon>Paenibacillaceae</taxon>
        <taxon>Paenibacillus</taxon>
    </lineage>
</organism>
<dbReference type="OrthoDB" id="2679120at2"/>
<dbReference type="STRING" id="1844972.A7K91_04875"/>
<dbReference type="EMBL" id="LYPA01000064">
    <property type="protein sequence ID" value="OBR64916.1"/>
    <property type="molecule type" value="Genomic_DNA"/>
</dbReference>
<protein>
    <submittedName>
        <fullName evidence="1">Uncharacterized protein</fullName>
    </submittedName>
</protein>
<sequence length="103" mass="11793">MTGDAAYPSADSVERRIRTILDVQHPLCREDVVWMLGYIKKKVADVDPAMLNLSQPRLLLNFLAFAEASMALIERRHYSDQEAGRLRRWLAEASYGLTAEKRD</sequence>
<proteinExistence type="predicted"/>
<dbReference type="Proteomes" id="UP000092024">
    <property type="component" value="Unassembled WGS sequence"/>
</dbReference>
<evidence type="ECO:0000313" key="2">
    <source>
        <dbReference type="Proteomes" id="UP000092024"/>
    </source>
</evidence>
<dbReference type="AlphaFoldDB" id="A0A1A5YGY7"/>
<comment type="caution">
    <text evidence="1">The sequence shown here is derived from an EMBL/GenBank/DDBJ whole genome shotgun (WGS) entry which is preliminary data.</text>
</comment>
<keyword evidence="2" id="KW-1185">Reference proteome</keyword>
<accession>A0A1A5YGY7</accession>
<evidence type="ECO:0000313" key="1">
    <source>
        <dbReference type="EMBL" id="OBR64916.1"/>
    </source>
</evidence>
<reference evidence="1 2" key="1">
    <citation type="submission" date="2016-05" db="EMBL/GenBank/DDBJ databases">
        <title>Paenibacillus oryzae. sp. nov., isolated from the rice root.</title>
        <authorList>
            <person name="Zhang J."/>
            <person name="Zhang X."/>
        </authorList>
    </citation>
    <scope>NUCLEOTIDE SEQUENCE [LARGE SCALE GENOMIC DNA]</scope>
    <source>
        <strain evidence="1 2">1DrF-4</strain>
    </source>
</reference>
<name>A0A1A5YGY7_9BACL</name>